<evidence type="ECO:0000256" key="1">
    <source>
        <dbReference type="ARBA" id="ARBA00009677"/>
    </source>
</evidence>
<dbReference type="EMBL" id="QGTQ01000001">
    <property type="protein sequence ID" value="PWW08384.1"/>
    <property type="molecule type" value="Genomic_DNA"/>
</dbReference>
<evidence type="ECO:0000313" key="6">
    <source>
        <dbReference type="EMBL" id="PWW08384.1"/>
    </source>
</evidence>
<dbReference type="InterPro" id="IPR020013">
    <property type="entry name" value="Flagellar_FlgE/F/G"/>
</dbReference>
<keyword evidence="6" id="KW-0966">Cell projection</keyword>
<keyword evidence="2" id="KW-0975">Bacterial flagellum</keyword>
<evidence type="ECO:0000259" key="3">
    <source>
        <dbReference type="Pfam" id="PF00460"/>
    </source>
</evidence>
<keyword evidence="6" id="KW-0282">Flagellum</keyword>
<dbReference type="InterPro" id="IPR037925">
    <property type="entry name" value="FlgE/F/G-like"/>
</dbReference>
<comment type="similarity">
    <text evidence="1 2">Belongs to the flagella basal body rod proteins family.</text>
</comment>
<dbReference type="Pfam" id="PF00460">
    <property type="entry name" value="Flg_bb_rod"/>
    <property type="match status" value="1"/>
</dbReference>
<dbReference type="NCBIfam" id="TIGR03506">
    <property type="entry name" value="FlgEFG_subfam"/>
    <property type="match status" value="2"/>
</dbReference>
<dbReference type="Pfam" id="PF06429">
    <property type="entry name" value="Flg_bbr_C"/>
    <property type="match status" value="1"/>
</dbReference>
<dbReference type="InterPro" id="IPR053967">
    <property type="entry name" value="LlgE_F_G-like_D1"/>
</dbReference>
<accession>A0A2V2YZZ8</accession>
<evidence type="ECO:0000259" key="5">
    <source>
        <dbReference type="Pfam" id="PF22692"/>
    </source>
</evidence>
<feature type="domain" description="Flagellar hook protein FlgE/F/G-like D1" evidence="5">
    <location>
        <begin position="96"/>
        <end position="163"/>
    </location>
</feature>
<organism evidence="6 7">
    <name type="scientific">Paenibacillus cellulosilyticus</name>
    <dbReference type="NCBI Taxonomy" id="375489"/>
    <lineage>
        <taxon>Bacteria</taxon>
        <taxon>Bacillati</taxon>
        <taxon>Bacillota</taxon>
        <taxon>Bacilli</taxon>
        <taxon>Bacillales</taxon>
        <taxon>Paenibacillaceae</taxon>
        <taxon>Paenibacillus</taxon>
    </lineage>
</organism>
<dbReference type="AlphaFoldDB" id="A0A2V2YZZ8"/>
<dbReference type="GO" id="GO:0030694">
    <property type="term" value="C:bacterial-type flagellum basal body, rod"/>
    <property type="evidence" value="ECO:0007669"/>
    <property type="project" value="InterPro"/>
</dbReference>
<name>A0A2V2YZZ8_9BACL</name>
<evidence type="ECO:0000256" key="2">
    <source>
        <dbReference type="RuleBase" id="RU362116"/>
    </source>
</evidence>
<evidence type="ECO:0000259" key="4">
    <source>
        <dbReference type="Pfam" id="PF06429"/>
    </source>
</evidence>
<protein>
    <submittedName>
        <fullName evidence="6">Flagellar basal-body rod protein FlgG</fullName>
    </submittedName>
</protein>
<dbReference type="Proteomes" id="UP000246635">
    <property type="component" value="Unassembled WGS sequence"/>
</dbReference>
<comment type="caution">
    <text evidence="6">The sequence shown here is derived from an EMBL/GenBank/DDBJ whole genome shotgun (WGS) entry which is preliminary data.</text>
</comment>
<dbReference type="PANTHER" id="PTHR30435">
    <property type="entry name" value="FLAGELLAR PROTEIN"/>
    <property type="match status" value="1"/>
</dbReference>
<sequence length="270" mass="28907">MNGSMISAMVSMSGLQQKLDVMSDNIANSNTVGYKRKEASFEDLLTNAKQQSDDFKEPGRLSPMNYTQGWGSRMLGITPDLSQGTLQQTGNTFDIAIEGDALFQVQTPGGTGYTRNGAFQLSLQSDGTALLATSDGYPVIGEDDQPIVIPPNYSIRVNVDGTLDAVAQDGTAESIGRLKLLQVTRPSQLTSVADNLYAVADGVNVEDVLRTVNAGEGNDISLHQGYLEQSNVDLTTEMTELINVQRAYQLTSRALSSSDTLMGLANGLRA</sequence>
<dbReference type="OrthoDB" id="9800375at2"/>
<feature type="domain" description="Flagellar basal body rod protein N-terminal" evidence="3">
    <location>
        <begin position="11"/>
        <end position="35"/>
    </location>
</feature>
<dbReference type="SUPFAM" id="SSF117143">
    <property type="entry name" value="Flagellar hook protein flgE"/>
    <property type="match status" value="1"/>
</dbReference>
<comment type="subcellular location">
    <subcellularLocation>
        <location evidence="2">Bacterial flagellum basal body</location>
    </subcellularLocation>
</comment>
<dbReference type="InterPro" id="IPR012836">
    <property type="entry name" value="FlgF"/>
</dbReference>
<dbReference type="NCBIfam" id="TIGR02490">
    <property type="entry name" value="flgF"/>
    <property type="match status" value="1"/>
</dbReference>
<feature type="domain" description="Flagellar basal-body/hook protein C-terminal" evidence="4">
    <location>
        <begin position="224"/>
        <end position="267"/>
    </location>
</feature>
<dbReference type="RefSeq" id="WP_110041926.1">
    <property type="nucleotide sequence ID" value="NZ_CP054613.1"/>
</dbReference>
<dbReference type="InterPro" id="IPR001444">
    <property type="entry name" value="Flag_bb_rod_N"/>
</dbReference>
<gene>
    <name evidence="6" type="ORF">DFQ01_101105</name>
</gene>
<keyword evidence="7" id="KW-1185">Reference proteome</keyword>
<dbReference type="PANTHER" id="PTHR30435:SF19">
    <property type="entry name" value="FLAGELLAR BASAL-BODY ROD PROTEIN FLGG"/>
    <property type="match status" value="1"/>
</dbReference>
<proteinExistence type="inferred from homology"/>
<keyword evidence="6" id="KW-0969">Cilium</keyword>
<evidence type="ECO:0000313" key="7">
    <source>
        <dbReference type="Proteomes" id="UP000246635"/>
    </source>
</evidence>
<reference evidence="6 7" key="1">
    <citation type="submission" date="2018-05" db="EMBL/GenBank/DDBJ databases">
        <title>Genomic Encyclopedia of Type Strains, Phase III (KMG-III): the genomes of soil and plant-associated and newly described type strains.</title>
        <authorList>
            <person name="Whitman W."/>
        </authorList>
    </citation>
    <scope>NUCLEOTIDE SEQUENCE [LARGE SCALE GENOMIC DNA]</scope>
    <source>
        <strain evidence="6 7">CECT 5696</strain>
    </source>
</reference>
<dbReference type="Pfam" id="PF22692">
    <property type="entry name" value="LlgE_F_G_D1"/>
    <property type="match status" value="1"/>
</dbReference>
<dbReference type="GO" id="GO:0071978">
    <property type="term" value="P:bacterial-type flagellum-dependent swarming motility"/>
    <property type="evidence" value="ECO:0007669"/>
    <property type="project" value="TreeGrafter"/>
</dbReference>
<dbReference type="InterPro" id="IPR010930">
    <property type="entry name" value="Flg_bb/hook_C_dom"/>
</dbReference>